<comment type="caution">
    <text evidence="2">The sequence shown here is derived from an EMBL/GenBank/DDBJ whole genome shotgun (WGS) entry which is preliminary data.</text>
</comment>
<reference evidence="2 3" key="1">
    <citation type="submission" date="2024-06" db="EMBL/GenBank/DDBJ databases">
        <authorList>
            <person name="Lee S.D."/>
        </authorList>
    </citation>
    <scope>NUCLEOTIDE SEQUENCE [LARGE SCALE GENOMIC DNA]</scope>
    <source>
        <strain evidence="2 3">N1-10</strain>
    </source>
</reference>
<feature type="transmembrane region" description="Helical" evidence="1">
    <location>
        <begin position="118"/>
        <end position="141"/>
    </location>
</feature>
<keyword evidence="1" id="KW-0472">Membrane</keyword>
<name>A0ABV6XK93_9ACTN</name>
<feature type="transmembrane region" description="Helical" evidence="1">
    <location>
        <begin position="153"/>
        <end position="171"/>
    </location>
</feature>
<keyword evidence="1" id="KW-0812">Transmembrane</keyword>
<organism evidence="2 3">
    <name type="scientific">Streptacidiphilus jeojiensis</name>
    <dbReference type="NCBI Taxonomy" id="3229225"/>
    <lineage>
        <taxon>Bacteria</taxon>
        <taxon>Bacillati</taxon>
        <taxon>Actinomycetota</taxon>
        <taxon>Actinomycetes</taxon>
        <taxon>Kitasatosporales</taxon>
        <taxon>Streptomycetaceae</taxon>
        <taxon>Streptacidiphilus</taxon>
    </lineage>
</organism>
<sequence length="195" mass="20846">MSYLRAFAPWIAFAVIPSAQWKWAALFALVVSVVEIVRKTRGGLPLDAQIMEVGTSAYFTGLTALAFTDPHTALHAYIPAMASGALGVIAVGSLLVRKPFTLGVARQSMPRAAWDNPLFLHVNMIISAVWAASFAAGYIGLAALAHSSAVGRILVQTAAFALPLVFTMRYVDRVRSRARAQEGTETEATRAQATA</sequence>
<feature type="transmembrane region" description="Helical" evidence="1">
    <location>
        <begin position="74"/>
        <end position="97"/>
    </location>
</feature>
<accession>A0ABV6XK93</accession>
<keyword evidence="3" id="KW-1185">Reference proteome</keyword>
<protein>
    <recommendedName>
        <fullName evidence="4">Intracellular septation protein A</fullName>
    </recommendedName>
</protein>
<keyword evidence="1" id="KW-1133">Transmembrane helix</keyword>
<dbReference type="Proteomes" id="UP001592581">
    <property type="component" value="Unassembled WGS sequence"/>
</dbReference>
<dbReference type="EMBL" id="JBEUKS010000003">
    <property type="protein sequence ID" value="MFC1438676.1"/>
    <property type="molecule type" value="Genomic_DNA"/>
</dbReference>
<proteinExistence type="predicted"/>
<evidence type="ECO:0000256" key="1">
    <source>
        <dbReference type="SAM" id="Phobius"/>
    </source>
</evidence>
<evidence type="ECO:0000313" key="3">
    <source>
        <dbReference type="Proteomes" id="UP001592581"/>
    </source>
</evidence>
<evidence type="ECO:0000313" key="2">
    <source>
        <dbReference type="EMBL" id="MFC1438676.1"/>
    </source>
</evidence>
<evidence type="ECO:0008006" key="4">
    <source>
        <dbReference type="Google" id="ProtNLM"/>
    </source>
</evidence>
<dbReference type="RefSeq" id="WP_380564234.1">
    <property type="nucleotide sequence ID" value="NZ_JBEUKS010000003.1"/>
</dbReference>
<gene>
    <name evidence="2" type="ORF">ABUW04_10450</name>
</gene>